<feature type="compositionally biased region" description="Pro residues" evidence="1">
    <location>
        <begin position="301"/>
        <end position="313"/>
    </location>
</feature>
<protein>
    <submittedName>
        <fullName evidence="2">Uncharacterized protein</fullName>
    </submittedName>
</protein>
<feature type="region of interest" description="Disordered" evidence="1">
    <location>
        <begin position="208"/>
        <end position="247"/>
    </location>
</feature>
<feature type="compositionally biased region" description="Polar residues" evidence="1">
    <location>
        <begin position="317"/>
        <end position="327"/>
    </location>
</feature>
<feature type="region of interest" description="Disordered" evidence="1">
    <location>
        <begin position="288"/>
        <end position="338"/>
    </location>
</feature>
<proteinExistence type="predicted"/>
<dbReference type="Proteomes" id="UP000265515">
    <property type="component" value="Unassembled WGS sequence"/>
</dbReference>
<feature type="compositionally biased region" description="Basic and acidic residues" evidence="1">
    <location>
        <begin position="423"/>
        <end position="433"/>
    </location>
</feature>
<evidence type="ECO:0000313" key="2">
    <source>
        <dbReference type="EMBL" id="GBG80981.1"/>
    </source>
</evidence>
<feature type="compositionally biased region" description="Polar residues" evidence="1">
    <location>
        <begin position="132"/>
        <end position="145"/>
    </location>
</feature>
<feature type="region of interest" description="Disordered" evidence="1">
    <location>
        <begin position="404"/>
        <end position="433"/>
    </location>
</feature>
<dbReference type="AlphaFoldDB" id="A0A388LFA9"/>
<gene>
    <name evidence="2" type="ORF">CBR_g31537</name>
</gene>
<keyword evidence="3" id="KW-1185">Reference proteome</keyword>
<dbReference type="Gramene" id="GBG80981">
    <property type="protein sequence ID" value="GBG80981"/>
    <property type="gene ID" value="CBR_g31537"/>
</dbReference>
<dbReference type="EMBL" id="BFEA01000362">
    <property type="protein sequence ID" value="GBG80981.1"/>
    <property type="molecule type" value="Genomic_DNA"/>
</dbReference>
<name>A0A388LFA9_CHABU</name>
<sequence length="560" mass="58450">MEDSDKESTPLLRRKKTAEKEVLKKSAEMVVKDVLQKPEKDVLPPPLESRTTGQVGKTGGGDDPSAYARARPVKQGDGKVHPVKGLEPPLLLLTPALADHNRGISAAGSTAVRQITPAKGHGPPAPADHNRGNSAGGSTAVQQTAPVPPLPSLELKPGEGKAQPLKGPAPPPLLLRPAPPGHNMGNSIGTTAAMQQLALVPQFLTPELRPSEGKAPLLKDPQPPPLLKQLAPADHKMGNSPDESPAENDIVIATRTFVSADLNMGNSVGGNAALQQPAPVPLILTPDPKSGGGMGPALRDPGPPPLLLQPAPPHHNMGNTTRGSALGQQLAPPPHVPKLHLKLGEGNAPPLKGPVLAPADHEMGNSTGKSAAANDTATAARPALAQMTDRLCAAGPQLQIERPSEAPLPLLPLSPKSTLLPPTDHKSDEVSGLGKVKDKVNGLVKAMAKYSRIENATSKIKAIMNGPEVRQHLPCPDMHGRTPNSIIIGLPPRNLTVRTTEHSGVDLCTDRSNKQPMTEGESILTPHGLHLLHQQTGPPHPVDKPTDTAGFREVVSVVTG</sequence>
<feature type="compositionally biased region" description="Low complexity" evidence="1">
    <location>
        <begin position="407"/>
        <end position="422"/>
    </location>
</feature>
<evidence type="ECO:0000256" key="1">
    <source>
        <dbReference type="SAM" id="MobiDB-lite"/>
    </source>
</evidence>
<comment type="caution">
    <text evidence="2">The sequence shown here is derived from an EMBL/GenBank/DDBJ whole genome shotgun (WGS) entry which is preliminary data.</text>
</comment>
<evidence type="ECO:0000313" key="3">
    <source>
        <dbReference type="Proteomes" id="UP000265515"/>
    </source>
</evidence>
<organism evidence="2 3">
    <name type="scientific">Chara braunii</name>
    <name type="common">Braun's stonewort</name>
    <dbReference type="NCBI Taxonomy" id="69332"/>
    <lineage>
        <taxon>Eukaryota</taxon>
        <taxon>Viridiplantae</taxon>
        <taxon>Streptophyta</taxon>
        <taxon>Charophyceae</taxon>
        <taxon>Charales</taxon>
        <taxon>Characeae</taxon>
        <taxon>Chara</taxon>
    </lineage>
</organism>
<feature type="compositionally biased region" description="Pro residues" evidence="1">
    <location>
        <begin position="167"/>
        <end position="180"/>
    </location>
</feature>
<accession>A0A388LFA9</accession>
<reference evidence="2 3" key="1">
    <citation type="journal article" date="2018" name="Cell">
        <title>The Chara Genome: Secondary Complexity and Implications for Plant Terrestrialization.</title>
        <authorList>
            <person name="Nishiyama T."/>
            <person name="Sakayama H."/>
            <person name="Vries J.D."/>
            <person name="Buschmann H."/>
            <person name="Saint-Marcoux D."/>
            <person name="Ullrich K.K."/>
            <person name="Haas F.B."/>
            <person name="Vanderstraeten L."/>
            <person name="Becker D."/>
            <person name="Lang D."/>
            <person name="Vosolsobe S."/>
            <person name="Rombauts S."/>
            <person name="Wilhelmsson P.K.I."/>
            <person name="Janitza P."/>
            <person name="Kern R."/>
            <person name="Heyl A."/>
            <person name="Rumpler F."/>
            <person name="Villalobos L.I.A.C."/>
            <person name="Clay J.M."/>
            <person name="Skokan R."/>
            <person name="Toyoda A."/>
            <person name="Suzuki Y."/>
            <person name="Kagoshima H."/>
            <person name="Schijlen E."/>
            <person name="Tajeshwar N."/>
            <person name="Catarino B."/>
            <person name="Hetherington A.J."/>
            <person name="Saltykova A."/>
            <person name="Bonnot C."/>
            <person name="Breuninger H."/>
            <person name="Symeonidi A."/>
            <person name="Radhakrishnan G.V."/>
            <person name="Van Nieuwerburgh F."/>
            <person name="Deforce D."/>
            <person name="Chang C."/>
            <person name="Karol K.G."/>
            <person name="Hedrich R."/>
            <person name="Ulvskov P."/>
            <person name="Glockner G."/>
            <person name="Delwiche C.F."/>
            <person name="Petrasek J."/>
            <person name="Van de Peer Y."/>
            <person name="Friml J."/>
            <person name="Beilby M."/>
            <person name="Dolan L."/>
            <person name="Kohara Y."/>
            <person name="Sugano S."/>
            <person name="Fujiyama A."/>
            <person name="Delaux P.-M."/>
            <person name="Quint M."/>
            <person name="TheiBen G."/>
            <person name="Hagemann M."/>
            <person name="Harholt J."/>
            <person name="Dunand C."/>
            <person name="Zachgo S."/>
            <person name="Langdale J."/>
            <person name="Maumus F."/>
            <person name="Straeten D.V.D."/>
            <person name="Gould S.B."/>
            <person name="Rensing S.A."/>
        </authorList>
    </citation>
    <scope>NUCLEOTIDE SEQUENCE [LARGE SCALE GENOMIC DNA]</scope>
    <source>
        <strain evidence="2 3">S276</strain>
    </source>
</reference>
<feature type="region of interest" description="Disordered" evidence="1">
    <location>
        <begin position="36"/>
        <end position="82"/>
    </location>
</feature>
<feature type="region of interest" description="Disordered" evidence="1">
    <location>
        <begin position="104"/>
        <end position="188"/>
    </location>
</feature>